<name>A0A3C1KM88_9GAMM</name>
<accession>A0A3C1KM88</accession>
<dbReference type="STRING" id="1121937.GCA_000423125_02286"/>
<sequence>MAEQFTEQGGAATMDPGPLKRWVTSTLMSRLFSPGQVDRRRARAEKKRRAQGAPHRIEYFHQVDDGYSHLVAQVLPQLLARYAVELRCHLVSGPQGRNVAEPALLLQLSRYDAFHVAPEYNLEFPRQSGPPAPANVQQAAAILAAQDTAGFIALAADVGRALWTEDAGALASLAAAHGSASEQGAAAAIAAGSERRAHLKHYSGAMLYYGGEWYWGVDRLYHLEKRLAALGLDRYPGEPMIVPRPDIETGGLRDTGTLTLELYASLRSPYTAIVFDRAVQLARDTGVRLAVRPVLPMVMRGVPATREKGFYIFMDAAREAREAGVPYGRFYDPIGEPARRCYSLYPWAVAQGKGNELLSSFLTHAFARGTNTNSERGLRKVVE</sequence>
<gene>
    <name evidence="2" type="ORF">DCP75_08280</name>
</gene>
<protein>
    <submittedName>
        <fullName evidence="2">2-hydroxychromene-2-carboxylate isomerase</fullName>
    </submittedName>
</protein>
<feature type="compositionally biased region" description="Basic residues" evidence="1">
    <location>
        <begin position="40"/>
        <end position="50"/>
    </location>
</feature>
<proteinExistence type="predicted"/>
<feature type="region of interest" description="Disordered" evidence="1">
    <location>
        <begin position="34"/>
        <end position="53"/>
    </location>
</feature>
<dbReference type="Gene3D" id="3.40.30.10">
    <property type="entry name" value="Glutaredoxin"/>
    <property type="match status" value="2"/>
</dbReference>
<organism evidence="2 3">
    <name type="scientific">Haliea salexigens</name>
    <dbReference type="NCBI Taxonomy" id="287487"/>
    <lineage>
        <taxon>Bacteria</taxon>
        <taxon>Pseudomonadati</taxon>
        <taxon>Pseudomonadota</taxon>
        <taxon>Gammaproteobacteria</taxon>
        <taxon>Cellvibrionales</taxon>
        <taxon>Halieaceae</taxon>
        <taxon>Haliea</taxon>
    </lineage>
</organism>
<reference evidence="2 3" key="1">
    <citation type="journal article" date="2018" name="Nat. Biotechnol.">
        <title>A standardized bacterial taxonomy based on genome phylogeny substantially revises the tree of life.</title>
        <authorList>
            <person name="Parks D.H."/>
            <person name="Chuvochina M."/>
            <person name="Waite D.W."/>
            <person name="Rinke C."/>
            <person name="Skarshewski A."/>
            <person name="Chaumeil P.A."/>
            <person name="Hugenholtz P."/>
        </authorList>
    </citation>
    <scope>NUCLEOTIDE SEQUENCE [LARGE SCALE GENOMIC DNA]</scope>
    <source>
        <strain evidence="2">UBA9158</strain>
    </source>
</reference>
<dbReference type="SUPFAM" id="SSF52833">
    <property type="entry name" value="Thioredoxin-like"/>
    <property type="match status" value="2"/>
</dbReference>
<dbReference type="GO" id="GO:0016853">
    <property type="term" value="F:isomerase activity"/>
    <property type="evidence" value="ECO:0007669"/>
    <property type="project" value="UniProtKB-KW"/>
</dbReference>
<evidence type="ECO:0000313" key="2">
    <source>
        <dbReference type="EMBL" id="HAN27701.1"/>
    </source>
</evidence>
<dbReference type="InterPro" id="IPR036249">
    <property type="entry name" value="Thioredoxin-like_sf"/>
</dbReference>
<feature type="non-terminal residue" evidence="2">
    <location>
        <position position="383"/>
    </location>
</feature>
<comment type="caution">
    <text evidence="2">The sequence shown here is derived from an EMBL/GenBank/DDBJ whole genome shotgun (WGS) entry which is preliminary data.</text>
</comment>
<dbReference type="AlphaFoldDB" id="A0A3C1KM88"/>
<dbReference type="EMBL" id="DMND01000112">
    <property type="protein sequence ID" value="HAN27701.1"/>
    <property type="molecule type" value="Genomic_DNA"/>
</dbReference>
<evidence type="ECO:0000313" key="3">
    <source>
        <dbReference type="Proteomes" id="UP000259273"/>
    </source>
</evidence>
<keyword evidence="2" id="KW-0413">Isomerase</keyword>
<evidence type="ECO:0000256" key="1">
    <source>
        <dbReference type="SAM" id="MobiDB-lite"/>
    </source>
</evidence>
<dbReference type="Proteomes" id="UP000259273">
    <property type="component" value="Unassembled WGS sequence"/>
</dbReference>